<dbReference type="InterPro" id="IPR012654">
    <property type="entry name" value="CHP02391"/>
</dbReference>
<name>L0HJQ1_METFS</name>
<dbReference type="OrthoDB" id="275426at2157"/>
<gene>
    <name evidence="2" type="ordered locus">Metfor_2289</name>
</gene>
<feature type="domain" description="Conserved hypothetical protein CHP02391" evidence="1">
    <location>
        <begin position="110"/>
        <end position="226"/>
    </location>
</feature>
<evidence type="ECO:0000313" key="2">
    <source>
        <dbReference type="EMBL" id="AGB03294.1"/>
    </source>
</evidence>
<dbReference type="eggNOG" id="arCOG11925">
    <property type="taxonomic scope" value="Archaea"/>
</dbReference>
<dbReference type="HOGENOM" id="CLU_1064207_0_0_2"/>
<sequence>MIDEYFEINKSLREIREKSVDALVKILSGDTASASLINIYIKRDQEKLERLLRERNFTLDTAKLNRHIRFGKEHDYRDILLEDIPQIEEILDKKLRDELKIEKSGFKNFLHPIIQRHAYDLFQNGDYRNAVLNSIIGIFDQIREKTGLEDDGDKLITQALSIQNPLLVLSDLNTDSGRNDQKGFLLIFQGAYIGIRNPKAHTLEHDLTEKKAAQYLIFASLLARRIDEATLVKKE</sequence>
<accession>L0HJQ1</accession>
<protein>
    <submittedName>
        <fullName evidence="2">TIGR02391 family protein</fullName>
    </submittedName>
</protein>
<evidence type="ECO:0000259" key="1">
    <source>
        <dbReference type="Pfam" id="PF09509"/>
    </source>
</evidence>
<reference evidence="3" key="1">
    <citation type="submission" date="2011-12" db="EMBL/GenBank/DDBJ databases">
        <title>Complete sequence of Methanoregula formicicum SMSP.</title>
        <authorList>
            <person name="Lucas S."/>
            <person name="Han J."/>
            <person name="Lapidus A."/>
            <person name="Cheng J.-F."/>
            <person name="Goodwin L."/>
            <person name="Pitluck S."/>
            <person name="Peters L."/>
            <person name="Ovchinnikova G."/>
            <person name="Teshima H."/>
            <person name="Detter J.C."/>
            <person name="Han C."/>
            <person name="Tapia R."/>
            <person name="Land M."/>
            <person name="Hauser L."/>
            <person name="Kyrpides N."/>
            <person name="Ivanova N."/>
            <person name="Pagani I."/>
            <person name="Imachi H."/>
            <person name="Tamaki H."/>
            <person name="Sekiguchi Y."/>
            <person name="Kamagata Y."/>
            <person name="Cadillo-Quiroz H."/>
            <person name="Zinder S."/>
            <person name="Liu W.-T."/>
            <person name="Woyke T."/>
        </authorList>
    </citation>
    <scope>NUCLEOTIDE SEQUENCE [LARGE SCALE GENOMIC DNA]</scope>
    <source>
        <strain evidence="3">DSM 22288 / NBRC 105244 / SMSP</strain>
    </source>
</reference>
<dbReference type="EMBL" id="CP003167">
    <property type="protein sequence ID" value="AGB03294.1"/>
    <property type="molecule type" value="Genomic_DNA"/>
</dbReference>
<keyword evidence="3" id="KW-1185">Reference proteome</keyword>
<proteinExistence type="predicted"/>
<dbReference type="RefSeq" id="WP_015286257.1">
    <property type="nucleotide sequence ID" value="NC_019943.1"/>
</dbReference>
<dbReference type="InParanoid" id="L0HJQ1"/>
<dbReference type="AlphaFoldDB" id="L0HJQ1"/>
<dbReference type="Pfam" id="PF09509">
    <property type="entry name" value="Hypoth_Ymh"/>
    <property type="match status" value="1"/>
</dbReference>
<dbReference type="GeneID" id="14309681"/>
<dbReference type="Proteomes" id="UP000010824">
    <property type="component" value="Chromosome"/>
</dbReference>
<evidence type="ECO:0000313" key="3">
    <source>
        <dbReference type="Proteomes" id="UP000010824"/>
    </source>
</evidence>
<dbReference type="NCBIfam" id="TIGR02391">
    <property type="entry name" value="hypoth_ymh"/>
    <property type="match status" value="1"/>
</dbReference>
<reference evidence="2 3" key="2">
    <citation type="journal article" date="2014" name="Genome Announc.">
        <title>Complete Genome Sequence of Methanoregula formicica SMSPT, a Mesophilic Hydrogenotrophic Methanogen Isolated from a Methanogenic Upflow Anaerobic Sludge Blanket Reactor.</title>
        <authorList>
            <person name="Yamamoto K."/>
            <person name="Tamaki H."/>
            <person name="Cadillo-Quiroz H."/>
            <person name="Imachi H."/>
            <person name="Kyrpides N."/>
            <person name="Woyke T."/>
            <person name="Goodwin L."/>
            <person name="Zinder S.H."/>
            <person name="Kamagata Y."/>
            <person name="Liu W.T."/>
        </authorList>
    </citation>
    <scope>NUCLEOTIDE SEQUENCE [LARGE SCALE GENOMIC DNA]</scope>
    <source>
        <strain evidence="3">DSM 22288 / NBRC 105244 / SMSP</strain>
    </source>
</reference>
<organism evidence="2 3">
    <name type="scientific">Methanoregula formicica (strain DSM 22288 / NBRC 105244 / SMSP)</name>
    <dbReference type="NCBI Taxonomy" id="593750"/>
    <lineage>
        <taxon>Archaea</taxon>
        <taxon>Methanobacteriati</taxon>
        <taxon>Methanobacteriota</taxon>
        <taxon>Stenosarchaea group</taxon>
        <taxon>Methanomicrobia</taxon>
        <taxon>Methanomicrobiales</taxon>
        <taxon>Methanoregulaceae</taxon>
        <taxon>Methanoregula</taxon>
    </lineage>
</organism>
<dbReference type="KEGG" id="mfo:Metfor_2289"/>